<evidence type="ECO:0000313" key="6">
    <source>
        <dbReference type="EMBL" id="MBB5535295.1"/>
    </source>
</evidence>
<keyword evidence="7" id="KW-1185">Reference proteome</keyword>
<keyword evidence="3" id="KW-0804">Transcription</keyword>
<dbReference type="InterPro" id="IPR005119">
    <property type="entry name" value="LysR_subst-bd"/>
</dbReference>
<dbReference type="AlphaFoldDB" id="A0A7W8X6J8"/>
<feature type="region of interest" description="Disordered" evidence="4">
    <location>
        <begin position="1"/>
        <end position="31"/>
    </location>
</feature>
<dbReference type="Proteomes" id="UP000585507">
    <property type="component" value="Unassembled WGS sequence"/>
</dbReference>
<dbReference type="GO" id="GO:0003677">
    <property type="term" value="F:DNA binding"/>
    <property type="evidence" value="ECO:0007669"/>
    <property type="project" value="UniProtKB-KW"/>
</dbReference>
<evidence type="ECO:0000313" key="7">
    <source>
        <dbReference type="Proteomes" id="UP000585507"/>
    </source>
</evidence>
<keyword evidence="2 6" id="KW-0238">DNA-binding</keyword>
<dbReference type="InterPro" id="IPR050176">
    <property type="entry name" value="LTTR"/>
</dbReference>
<organism evidence="6 7">
    <name type="scientific">Rhizobium giardinii</name>
    <dbReference type="NCBI Taxonomy" id="56731"/>
    <lineage>
        <taxon>Bacteria</taxon>
        <taxon>Pseudomonadati</taxon>
        <taxon>Pseudomonadota</taxon>
        <taxon>Alphaproteobacteria</taxon>
        <taxon>Hyphomicrobiales</taxon>
        <taxon>Rhizobiaceae</taxon>
        <taxon>Rhizobium/Agrobacterium group</taxon>
        <taxon>Rhizobium</taxon>
    </lineage>
</organism>
<evidence type="ECO:0000259" key="5">
    <source>
        <dbReference type="Pfam" id="PF03466"/>
    </source>
</evidence>
<name>A0A7W8X6J8_9HYPH</name>
<feature type="compositionally biased region" description="Low complexity" evidence="4">
    <location>
        <begin position="1"/>
        <end position="15"/>
    </location>
</feature>
<keyword evidence="1" id="KW-0805">Transcription regulation</keyword>
<dbReference type="Pfam" id="PF03466">
    <property type="entry name" value="LysR_substrate"/>
    <property type="match status" value="1"/>
</dbReference>
<protein>
    <submittedName>
        <fullName evidence="6">DNA-binding transcriptional LysR family regulator</fullName>
    </submittedName>
</protein>
<proteinExistence type="predicted"/>
<dbReference type="EMBL" id="JACHBK010000004">
    <property type="protein sequence ID" value="MBB5535295.1"/>
    <property type="molecule type" value="Genomic_DNA"/>
</dbReference>
<reference evidence="6 7" key="1">
    <citation type="submission" date="2020-08" db="EMBL/GenBank/DDBJ databases">
        <title>Genomic Encyclopedia of Type Strains, Phase IV (KMG-V): Genome sequencing to study the core and pangenomes of soil and plant-associated prokaryotes.</title>
        <authorList>
            <person name="Whitman W."/>
        </authorList>
    </citation>
    <scope>NUCLEOTIDE SEQUENCE [LARGE SCALE GENOMIC DNA]</scope>
    <source>
        <strain evidence="6 7">SEMIA 4084</strain>
    </source>
</reference>
<accession>A0A7W8X6J8</accession>
<evidence type="ECO:0000256" key="4">
    <source>
        <dbReference type="SAM" id="MobiDB-lite"/>
    </source>
</evidence>
<evidence type="ECO:0000256" key="1">
    <source>
        <dbReference type="ARBA" id="ARBA00023015"/>
    </source>
</evidence>
<dbReference type="Gene3D" id="3.40.190.10">
    <property type="entry name" value="Periplasmic binding protein-like II"/>
    <property type="match status" value="2"/>
</dbReference>
<feature type="compositionally biased region" description="Polar residues" evidence="4">
    <location>
        <begin position="21"/>
        <end position="31"/>
    </location>
</feature>
<dbReference type="GO" id="GO:0003700">
    <property type="term" value="F:DNA-binding transcription factor activity"/>
    <property type="evidence" value="ECO:0007669"/>
    <property type="project" value="TreeGrafter"/>
</dbReference>
<dbReference type="SUPFAM" id="SSF53850">
    <property type="entry name" value="Periplasmic binding protein-like II"/>
    <property type="match status" value="1"/>
</dbReference>
<evidence type="ECO:0000256" key="2">
    <source>
        <dbReference type="ARBA" id="ARBA00023125"/>
    </source>
</evidence>
<evidence type="ECO:0000256" key="3">
    <source>
        <dbReference type="ARBA" id="ARBA00023163"/>
    </source>
</evidence>
<comment type="caution">
    <text evidence="6">The sequence shown here is derived from an EMBL/GenBank/DDBJ whole genome shotgun (WGS) entry which is preliminary data.</text>
</comment>
<sequence>MSRCSSADRAASISRDTARDFSTTPVASSPFSTTRLRPSGYLILDGSVRIGISEEYINSTLPKALGAFAAIHPGVEVTVQQGVSMSNLAALEAGEIDIAVVFEPGGQTKNEVLMVDPTVWVTSDTHHIHERNPVPIASYTYLKGGWCDVLALKGLKKRGVQSRVAFISRTSSGLIAAVTSGLAIAPLSRSSIPAGCRELTAADGYDVIDFSNVVLKTRARNANNRIVESMANAIREAFRAPAAAQA</sequence>
<dbReference type="PANTHER" id="PTHR30579">
    <property type="entry name" value="TRANSCRIPTIONAL REGULATOR"/>
    <property type="match status" value="1"/>
</dbReference>
<gene>
    <name evidence="6" type="ORF">GGD55_001989</name>
</gene>
<dbReference type="PANTHER" id="PTHR30579:SF7">
    <property type="entry name" value="HTH-TYPE TRANSCRIPTIONAL REGULATOR LRHA-RELATED"/>
    <property type="match status" value="1"/>
</dbReference>
<feature type="domain" description="LysR substrate-binding" evidence="5">
    <location>
        <begin position="45"/>
        <end position="238"/>
    </location>
</feature>